<dbReference type="EMBL" id="OY288114">
    <property type="protein sequence ID" value="CAJ0889575.1"/>
    <property type="molecule type" value="Genomic_DNA"/>
</dbReference>
<evidence type="ECO:0000313" key="1">
    <source>
        <dbReference type="EMBL" id="CAJ0889575.1"/>
    </source>
</evidence>
<gene>
    <name evidence="1" type="ORF">AMST5_03973</name>
</gene>
<name>A0AA48M674_9ZZZZ</name>
<proteinExistence type="predicted"/>
<organism evidence="1">
    <name type="scientific">freshwater sediment metagenome</name>
    <dbReference type="NCBI Taxonomy" id="556182"/>
    <lineage>
        <taxon>unclassified sequences</taxon>
        <taxon>metagenomes</taxon>
        <taxon>ecological metagenomes</taxon>
    </lineage>
</organism>
<sequence>MSQKPIIISACLLLFTPTVCNAGDCSLRDIAKSAQAAASSATSGGQEQSRKLAIEAQRIAAANRTLLNVVPETQTPDSEKIRLADLKQRMTYLRVHQHYIAEARSLEADIAEIAEVAQLLTSGASVKEGEPGAKAADALYFLRQSFPEPKTEIEGARAASACDLPFAINALQRSAADELNAMPLREPLARIQKAAQKYGLDMSKTAWGNPNAWLSAIPSFEERKRVGDDMALVWKARLKIAFINDLQNLMKLYSLSRKRLQIHETELAQLARGQALEHLGDAWSAYISAASPEEKRLNELLDFVRNKGKGDGLNPNTQDPRAP</sequence>
<dbReference type="AlphaFoldDB" id="A0AA48M674"/>
<protein>
    <submittedName>
        <fullName evidence="1">Uncharacterized protein</fullName>
    </submittedName>
</protein>
<accession>A0AA48M674</accession>
<reference evidence="1" key="1">
    <citation type="submission" date="2023-07" db="EMBL/GenBank/DDBJ databases">
        <authorList>
            <person name="Pelsma A.J. K."/>
        </authorList>
    </citation>
    <scope>NUCLEOTIDE SEQUENCE</scope>
</reference>